<name>A0A5J5CQ03_9PERO</name>
<evidence type="ECO:0000313" key="1">
    <source>
        <dbReference type="EMBL" id="KAA8582470.1"/>
    </source>
</evidence>
<proteinExistence type="predicted"/>
<accession>A0A5J5CQ03</accession>
<dbReference type="Proteomes" id="UP000327493">
    <property type="component" value="Chromosome 19"/>
</dbReference>
<reference evidence="1 2" key="1">
    <citation type="submission" date="2019-08" db="EMBL/GenBank/DDBJ databases">
        <title>A chromosome-level genome assembly, high-density linkage maps, and genome scans reveal the genomic architecture of hybrid incompatibilities underlying speciation via character displacement in darters (Percidae: Etheostominae).</title>
        <authorList>
            <person name="Moran R.L."/>
            <person name="Catchen J.M."/>
            <person name="Fuller R.C."/>
        </authorList>
    </citation>
    <scope>NUCLEOTIDE SEQUENCE [LARGE SCALE GENOMIC DNA]</scope>
    <source>
        <strain evidence="1">EspeVRDwgs_2016</strain>
        <tissue evidence="1">Muscle</tissue>
    </source>
</reference>
<organism evidence="1 2">
    <name type="scientific">Etheostoma spectabile</name>
    <name type="common">orangethroat darter</name>
    <dbReference type="NCBI Taxonomy" id="54343"/>
    <lineage>
        <taxon>Eukaryota</taxon>
        <taxon>Metazoa</taxon>
        <taxon>Chordata</taxon>
        <taxon>Craniata</taxon>
        <taxon>Vertebrata</taxon>
        <taxon>Euteleostomi</taxon>
        <taxon>Actinopterygii</taxon>
        <taxon>Neopterygii</taxon>
        <taxon>Teleostei</taxon>
        <taxon>Neoteleostei</taxon>
        <taxon>Acanthomorphata</taxon>
        <taxon>Eupercaria</taxon>
        <taxon>Perciformes</taxon>
        <taxon>Percoidei</taxon>
        <taxon>Percidae</taxon>
        <taxon>Etheostomatinae</taxon>
        <taxon>Etheostoma</taxon>
    </lineage>
</organism>
<protein>
    <submittedName>
        <fullName evidence="1">Uncharacterized protein</fullName>
    </submittedName>
</protein>
<evidence type="ECO:0000313" key="2">
    <source>
        <dbReference type="Proteomes" id="UP000327493"/>
    </source>
</evidence>
<dbReference type="AlphaFoldDB" id="A0A5J5CQ03"/>
<sequence length="129" mass="14215">MHKNGLHTCPHHCATEASLSLTVLLPQHSSPPTSLHRKGHAGHMTCYLKRTRALLPTDNSPRAAAALVTRASHYFGDINDNSLKCIPQHNSSSGKTYGRTAVDNYQPGCTFLQLSVYHFNALEQFSGFR</sequence>
<gene>
    <name evidence="1" type="ORF">FQN60_006141</name>
</gene>
<comment type="caution">
    <text evidence="1">The sequence shown here is derived from an EMBL/GenBank/DDBJ whole genome shotgun (WGS) entry which is preliminary data.</text>
</comment>
<keyword evidence="2" id="KW-1185">Reference proteome</keyword>
<dbReference type="EMBL" id="VOFY01000019">
    <property type="protein sequence ID" value="KAA8582470.1"/>
    <property type="molecule type" value="Genomic_DNA"/>
</dbReference>